<dbReference type="AlphaFoldDB" id="A0A835U9U9"/>
<keyword evidence="2" id="KW-0472">Membrane</keyword>
<evidence type="ECO:0000256" key="1">
    <source>
        <dbReference type="SAM" id="MobiDB-lite"/>
    </source>
</evidence>
<feature type="compositionally biased region" description="Pro residues" evidence="1">
    <location>
        <begin position="9"/>
        <end position="19"/>
    </location>
</feature>
<reference evidence="3 4" key="1">
    <citation type="journal article" date="2020" name="Nat. Food">
        <title>A phased Vanilla planifolia genome enables genetic improvement of flavour and production.</title>
        <authorList>
            <person name="Hasing T."/>
            <person name="Tang H."/>
            <person name="Brym M."/>
            <person name="Khazi F."/>
            <person name="Huang T."/>
            <person name="Chambers A.H."/>
        </authorList>
    </citation>
    <scope>NUCLEOTIDE SEQUENCE [LARGE SCALE GENOMIC DNA]</scope>
    <source>
        <tissue evidence="3">Leaf</tissue>
    </source>
</reference>
<feature type="region of interest" description="Disordered" evidence="1">
    <location>
        <begin position="1"/>
        <end position="26"/>
    </location>
</feature>
<sequence length="115" mass="11761">MSLQQQLLSPPPPPPPATVYPPSHLDNGQRGSIGPLIGVLTVIIVLGVIACLIGRLCSGRRIAGIGQYDVEGWMERNCASCINGLPAVVPPLSSSVTEGAAVDGAGSPRIEAAQP</sequence>
<dbReference type="PANTHER" id="PTHR33429">
    <property type="entry name" value="OS02G0708000 PROTEIN-RELATED"/>
    <property type="match status" value="1"/>
</dbReference>
<keyword evidence="2" id="KW-0812">Transmembrane</keyword>
<name>A0A835U9U9_VANPL</name>
<evidence type="ECO:0000256" key="2">
    <source>
        <dbReference type="SAM" id="Phobius"/>
    </source>
</evidence>
<keyword evidence="2" id="KW-1133">Transmembrane helix</keyword>
<feature type="transmembrane region" description="Helical" evidence="2">
    <location>
        <begin position="33"/>
        <end position="53"/>
    </location>
</feature>
<dbReference type="PANTHER" id="PTHR33429:SF24">
    <property type="entry name" value="EXPRESSED PROTEIN"/>
    <property type="match status" value="1"/>
</dbReference>
<protein>
    <submittedName>
        <fullName evidence="3">Uncharacterized protein</fullName>
    </submittedName>
</protein>
<evidence type="ECO:0000313" key="3">
    <source>
        <dbReference type="EMBL" id="KAG0453757.1"/>
    </source>
</evidence>
<evidence type="ECO:0000313" key="4">
    <source>
        <dbReference type="Proteomes" id="UP000639772"/>
    </source>
</evidence>
<comment type="caution">
    <text evidence="3">The sequence shown here is derived from an EMBL/GenBank/DDBJ whole genome shotgun (WGS) entry which is preliminary data.</text>
</comment>
<dbReference type="Proteomes" id="UP000639772">
    <property type="component" value="Unassembled WGS sequence"/>
</dbReference>
<accession>A0A835U9U9</accession>
<dbReference type="OrthoDB" id="1934079at2759"/>
<dbReference type="EMBL" id="JADCNM010000014">
    <property type="protein sequence ID" value="KAG0453757.1"/>
    <property type="molecule type" value="Genomic_DNA"/>
</dbReference>
<gene>
    <name evidence="3" type="ORF">HPP92_025061</name>
</gene>
<proteinExistence type="predicted"/>
<organism evidence="3 4">
    <name type="scientific">Vanilla planifolia</name>
    <name type="common">Vanilla</name>
    <dbReference type="NCBI Taxonomy" id="51239"/>
    <lineage>
        <taxon>Eukaryota</taxon>
        <taxon>Viridiplantae</taxon>
        <taxon>Streptophyta</taxon>
        <taxon>Embryophyta</taxon>
        <taxon>Tracheophyta</taxon>
        <taxon>Spermatophyta</taxon>
        <taxon>Magnoliopsida</taxon>
        <taxon>Liliopsida</taxon>
        <taxon>Asparagales</taxon>
        <taxon>Orchidaceae</taxon>
        <taxon>Vanilloideae</taxon>
        <taxon>Vanilleae</taxon>
        <taxon>Vanilla</taxon>
    </lineage>
</organism>